<reference evidence="2" key="1">
    <citation type="submission" date="2021-01" db="EMBL/GenBank/DDBJ databases">
        <authorList>
            <person name="Corre E."/>
            <person name="Pelletier E."/>
            <person name="Niang G."/>
            <person name="Scheremetjew M."/>
            <person name="Finn R."/>
            <person name="Kale V."/>
            <person name="Holt S."/>
            <person name="Cochrane G."/>
            <person name="Meng A."/>
            <person name="Brown T."/>
            <person name="Cohen L."/>
        </authorList>
    </citation>
    <scope>NUCLEOTIDE SEQUENCE</scope>
    <source>
        <strain evidence="2">CCMP645</strain>
    </source>
</reference>
<dbReference type="AlphaFoldDB" id="A0A7S4C449"/>
<feature type="compositionally biased region" description="Basic and acidic residues" evidence="1">
    <location>
        <begin position="105"/>
        <end position="114"/>
    </location>
</feature>
<dbReference type="EMBL" id="HBIZ01063140">
    <property type="protein sequence ID" value="CAE0786347.1"/>
    <property type="molecule type" value="Transcribed_RNA"/>
</dbReference>
<evidence type="ECO:0000256" key="1">
    <source>
        <dbReference type="SAM" id="MobiDB-lite"/>
    </source>
</evidence>
<feature type="region of interest" description="Disordered" evidence="1">
    <location>
        <begin position="88"/>
        <end position="189"/>
    </location>
</feature>
<organism evidence="2">
    <name type="scientific">Chrysotila carterae</name>
    <name type="common">Marine alga</name>
    <name type="synonym">Syracosphaera carterae</name>
    <dbReference type="NCBI Taxonomy" id="13221"/>
    <lineage>
        <taxon>Eukaryota</taxon>
        <taxon>Haptista</taxon>
        <taxon>Haptophyta</taxon>
        <taxon>Prymnesiophyceae</taxon>
        <taxon>Isochrysidales</taxon>
        <taxon>Isochrysidaceae</taxon>
        <taxon>Chrysotila</taxon>
    </lineage>
</organism>
<gene>
    <name evidence="2" type="ORF">PCAR00345_LOCUS39055</name>
</gene>
<accession>A0A7S4C449</accession>
<protein>
    <submittedName>
        <fullName evidence="2">Uncharacterized protein</fullName>
    </submittedName>
</protein>
<evidence type="ECO:0000313" key="2">
    <source>
        <dbReference type="EMBL" id="CAE0786347.1"/>
    </source>
</evidence>
<sequence>MPTNPAPTPKRAAWGAIVGFRFVRSLRNALCYCTQITCCHSHRTESHRSGQKYVLACSPSQDVPARVAGSDAQNIHCSSHLRVCANRQASEPGKTRSGTGARAEVQAREPRDTGAVRGCKAGASALATPTAPRPKLGGESASGSGLRRRSASQPSPLSPACATLARSLQSPRHKPRCPQQARRLSKELE</sequence>
<name>A0A7S4C449_CHRCT</name>
<proteinExistence type="predicted"/>